<keyword evidence="2" id="KW-1185">Reference proteome</keyword>
<sequence length="152" mass="14963">FGLAAATNATTANAAQQQLNAAQSAAHALSALSKSPTPAEVGNKDSKNVEIPEVIVGAILETASNEVIAALGVLAKYGVLGVGVGLPHANGAAHQAAAAAHNAAVSAGYLGALEQSAAAANNVSLEQYFLNHHNSAAAALSAAAASKSFWLQ</sequence>
<accession>T1GVF7</accession>
<dbReference type="EMBL" id="CAQQ02154052">
    <property type="status" value="NOT_ANNOTATED_CDS"/>
    <property type="molecule type" value="Genomic_DNA"/>
</dbReference>
<dbReference type="EnsemblMetazoa" id="MESCA007756-RA">
    <property type="protein sequence ID" value="MESCA007756-PA"/>
    <property type="gene ID" value="MESCA007756"/>
</dbReference>
<name>T1GVF7_MEGSC</name>
<dbReference type="EMBL" id="CAQQ02154051">
    <property type="status" value="NOT_ANNOTATED_CDS"/>
    <property type="molecule type" value="Genomic_DNA"/>
</dbReference>
<dbReference type="HOGENOM" id="CLU_1726855_0_0_1"/>
<reference evidence="2" key="1">
    <citation type="submission" date="2013-02" db="EMBL/GenBank/DDBJ databases">
        <authorList>
            <person name="Hughes D."/>
        </authorList>
    </citation>
    <scope>NUCLEOTIDE SEQUENCE</scope>
    <source>
        <strain>Durham</strain>
        <strain evidence="2">NC isolate 2 -- Noor lab</strain>
    </source>
</reference>
<reference evidence="1" key="2">
    <citation type="submission" date="2015-06" db="UniProtKB">
        <authorList>
            <consortium name="EnsemblMetazoa"/>
        </authorList>
    </citation>
    <scope>IDENTIFICATION</scope>
</reference>
<organism evidence="1 2">
    <name type="scientific">Megaselia scalaris</name>
    <name type="common">Humpbacked fly</name>
    <name type="synonym">Phora scalaris</name>
    <dbReference type="NCBI Taxonomy" id="36166"/>
    <lineage>
        <taxon>Eukaryota</taxon>
        <taxon>Metazoa</taxon>
        <taxon>Ecdysozoa</taxon>
        <taxon>Arthropoda</taxon>
        <taxon>Hexapoda</taxon>
        <taxon>Insecta</taxon>
        <taxon>Pterygota</taxon>
        <taxon>Neoptera</taxon>
        <taxon>Endopterygota</taxon>
        <taxon>Diptera</taxon>
        <taxon>Brachycera</taxon>
        <taxon>Muscomorpha</taxon>
        <taxon>Platypezoidea</taxon>
        <taxon>Phoridae</taxon>
        <taxon>Megaseliini</taxon>
        <taxon>Megaselia</taxon>
    </lineage>
</organism>
<proteinExistence type="predicted"/>
<dbReference type="AlphaFoldDB" id="T1GVF7"/>
<evidence type="ECO:0000313" key="1">
    <source>
        <dbReference type="EnsemblMetazoa" id="MESCA007756-PA"/>
    </source>
</evidence>
<evidence type="ECO:0000313" key="2">
    <source>
        <dbReference type="Proteomes" id="UP000015102"/>
    </source>
</evidence>
<dbReference type="EMBL" id="CAQQ02154053">
    <property type="status" value="NOT_ANNOTATED_CDS"/>
    <property type="molecule type" value="Genomic_DNA"/>
</dbReference>
<dbReference type="STRING" id="36166.T1GVF7"/>
<dbReference type="Proteomes" id="UP000015102">
    <property type="component" value="Unassembled WGS sequence"/>
</dbReference>
<protein>
    <submittedName>
        <fullName evidence="1">Uncharacterized protein</fullName>
    </submittedName>
</protein>